<proteinExistence type="predicted"/>
<dbReference type="OrthoDB" id="5580129at2759"/>
<organism evidence="1 2">
    <name type="scientific">Actinomortierella ambigua</name>
    <dbReference type="NCBI Taxonomy" id="1343610"/>
    <lineage>
        <taxon>Eukaryota</taxon>
        <taxon>Fungi</taxon>
        <taxon>Fungi incertae sedis</taxon>
        <taxon>Mucoromycota</taxon>
        <taxon>Mortierellomycotina</taxon>
        <taxon>Mortierellomycetes</taxon>
        <taxon>Mortierellales</taxon>
        <taxon>Mortierellaceae</taxon>
        <taxon>Actinomortierella</taxon>
    </lineage>
</organism>
<comment type="caution">
    <text evidence="1">The sequence shown here is derived from an EMBL/GenBank/DDBJ whole genome shotgun (WGS) entry which is preliminary data.</text>
</comment>
<gene>
    <name evidence="1" type="ORF">DFQ27_002366</name>
</gene>
<dbReference type="AlphaFoldDB" id="A0A9P6QB14"/>
<accession>A0A9P6QB14</accession>
<reference evidence="1" key="1">
    <citation type="journal article" date="2020" name="Fungal Divers.">
        <title>Resolving the Mortierellaceae phylogeny through synthesis of multi-gene phylogenetics and phylogenomics.</title>
        <authorList>
            <person name="Vandepol N."/>
            <person name="Liber J."/>
            <person name="Desiro A."/>
            <person name="Na H."/>
            <person name="Kennedy M."/>
            <person name="Barry K."/>
            <person name="Grigoriev I.V."/>
            <person name="Miller A.N."/>
            <person name="O'Donnell K."/>
            <person name="Stajich J.E."/>
            <person name="Bonito G."/>
        </authorList>
    </citation>
    <scope>NUCLEOTIDE SEQUENCE</scope>
    <source>
        <strain evidence="1">BC1065</strain>
    </source>
</reference>
<evidence type="ECO:0000313" key="1">
    <source>
        <dbReference type="EMBL" id="KAG0262384.1"/>
    </source>
</evidence>
<protein>
    <submittedName>
        <fullName evidence="1">Uncharacterized protein</fullName>
    </submittedName>
</protein>
<name>A0A9P6QB14_9FUNG</name>
<dbReference type="Proteomes" id="UP000807716">
    <property type="component" value="Unassembled WGS sequence"/>
</dbReference>
<keyword evidence="2" id="KW-1185">Reference proteome</keyword>
<dbReference type="EMBL" id="JAAAJB010000189">
    <property type="protein sequence ID" value="KAG0262384.1"/>
    <property type="molecule type" value="Genomic_DNA"/>
</dbReference>
<evidence type="ECO:0000313" key="2">
    <source>
        <dbReference type="Proteomes" id="UP000807716"/>
    </source>
</evidence>
<sequence length="190" mass="20518">MSGSRSVVLISSSDGCGDCGGGGGAIPTMATATADIQALGESFQELRKQKGHWDDGDNNPDLDNFNGKKHEYMKKLGDHFGKKGTPATEIFKAMGQPDEVKQTMDEAFKASLMPGHYVSGGAPNASVAGAAVVPGGSGEFNTTMMPEGHDQAPQVMYFVYKWRGNHDYLWFKVDAVKETVIESSWYHAYE</sequence>